<accession>A0A0L6UKH2</accession>
<proteinExistence type="predicted"/>
<sequence length="32" mass="3512">MARCQNPNGEPQVGSQSLNAAGCLGRLLHWFR</sequence>
<dbReference type="EMBL" id="LAVV01010453">
    <property type="protein sequence ID" value="KNZ49018.1"/>
    <property type="molecule type" value="Genomic_DNA"/>
</dbReference>
<protein>
    <submittedName>
        <fullName evidence="1">Uncharacterized protein</fullName>
    </submittedName>
</protein>
<dbReference type="VEuPathDB" id="FungiDB:VP01_525g3"/>
<evidence type="ECO:0000313" key="1">
    <source>
        <dbReference type="EMBL" id="KNZ49018.1"/>
    </source>
</evidence>
<organism evidence="1 2">
    <name type="scientific">Puccinia sorghi</name>
    <dbReference type="NCBI Taxonomy" id="27349"/>
    <lineage>
        <taxon>Eukaryota</taxon>
        <taxon>Fungi</taxon>
        <taxon>Dikarya</taxon>
        <taxon>Basidiomycota</taxon>
        <taxon>Pucciniomycotina</taxon>
        <taxon>Pucciniomycetes</taxon>
        <taxon>Pucciniales</taxon>
        <taxon>Pucciniaceae</taxon>
        <taxon>Puccinia</taxon>
    </lineage>
</organism>
<gene>
    <name evidence="1" type="ORF">VP01_525g3</name>
</gene>
<comment type="caution">
    <text evidence="1">The sequence shown here is derived from an EMBL/GenBank/DDBJ whole genome shotgun (WGS) entry which is preliminary data.</text>
</comment>
<reference evidence="1 2" key="1">
    <citation type="submission" date="2015-08" db="EMBL/GenBank/DDBJ databases">
        <title>Next Generation Sequencing and Analysis of the Genome of Puccinia sorghi L Schw, the Causal Agent of Maize Common Rust.</title>
        <authorList>
            <person name="Rochi L."/>
            <person name="Burguener G."/>
            <person name="Darino M."/>
            <person name="Turjanski A."/>
            <person name="Kreff E."/>
            <person name="Dieguez M.J."/>
            <person name="Sacco F."/>
        </authorList>
    </citation>
    <scope>NUCLEOTIDE SEQUENCE [LARGE SCALE GENOMIC DNA]</scope>
    <source>
        <strain evidence="1 2">RO10H11247</strain>
    </source>
</reference>
<dbReference type="AlphaFoldDB" id="A0A0L6UKH2"/>
<name>A0A0L6UKH2_9BASI</name>
<keyword evidence="2" id="KW-1185">Reference proteome</keyword>
<dbReference type="Proteomes" id="UP000037035">
    <property type="component" value="Unassembled WGS sequence"/>
</dbReference>
<evidence type="ECO:0000313" key="2">
    <source>
        <dbReference type="Proteomes" id="UP000037035"/>
    </source>
</evidence>